<evidence type="ECO:0000259" key="3">
    <source>
        <dbReference type="Pfam" id="PF00849"/>
    </source>
</evidence>
<evidence type="ECO:0000313" key="5">
    <source>
        <dbReference type="Proteomes" id="UP001190700"/>
    </source>
</evidence>
<dbReference type="GO" id="GO:0001522">
    <property type="term" value="P:pseudouridine synthesis"/>
    <property type="evidence" value="ECO:0007669"/>
    <property type="project" value="InterPro"/>
</dbReference>
<comment type="similarity">
    <text evidence="1">Belongs to the pseudouridine synthase RsuA family.</text>
</comment>
<accession>A0AAE0GYD8</accession>
<protein>
    <recommendedName>
        <fullName evidence="3">Pseudouridine synthase RsuA/RluA-like domain-containing protein</fullName>
    </recommendedName>
</protein>
<dbReference type="InterPro" id="IPR018496">
    <property type="entry name" value="PsdUridine_synth_RsuA/RluB_CS"/>
</dbReference>
<gene>
    <name evidence="4" type="ORF">CYMTET_5783</name>
</gene>
<dbReference type="Proteomes" id="UP001190700">
    <property type="component" value="Unassembled WGS sequence"/>
</dbReference>
<dbReference type="GO" id="GO:0009982">
    <property type="term" value="F:pseudouridine synthase activity"/>
    <property type="evidence" value="ECO:0007669"/>
    <property type="project" value="InterPro"/>
</dbReference>
<dbReference type="InterPro" id="IPR020103">
    <property type="entry name" value="PsdUridine_synth_cat_dom_sf"/>
</dbReference>
<dbReference type="Gene3D" id="3.30.70.1560">
    <property type="entry name" value="Alpha-L RNA-binding motif"/>
    <property type="match status" value="1"/>
</dbReference>
<dbReference type="Gene3D" id="3.30.70.580">
    <property type="entry name" value="Pseudouridine synthase I, catalytic domain, N-terminal subdomain"/>
    <property type="match status" value="1"/>
</dbReference>
<dbReference type="EMBL" id="LGRX02001209">
    <property type="protein sequence ID" value="KAK3286675.1"/>
    <property type="molecule type" value="Genomic_DNA"/>
</dbReference>
<organism evidence="4 5">
    <name type="scientific">Cymbomonas tetramitiformis</name>
    <dbReference type="NCBI Taxonomy" id="36881"/>
    <lineage>
        <taxon>Eukaryota</taxon>
        <taxon>Viridiplantae</taxon>
        <taxon>Chlorophyta</taxon>
        <taxon>Pyramimonadophyceae</taxon>
        <taxon>Pyramimonadales</taxon>
        <taxon>Pyramimonadaceae</taxon>
        <taxon>Cymbomonas</taxon>
    </lineage>
</organism>
<evidence type="ECO:0000256" key="1">
    <source>
        <dbReference type="ARBA" id="ARBA00008348"/>
    </source>
</evidence>
<reference evidence="4 5" key="1">
    <citation type="journal article" date="2015" name="Genome Biol. Evol.">
        <title>Comparative Genomics of a Bacterivorous Green Alga Reveals Evolutionary Causalities and Consequences of Phago-Mixotrophic Mode of Nutrition.</title>
        <authorList>
            <person name="Burns J.A."/>
            <person name="Paasch A."/>
            <person name="Narechania A."/>
            <person name="Kim E."/>
        </authorList>
    </citation>
    <scope>NUCLEOTIDE SEQUENCE [LARGE SCALE GENOMIC DNA]</scope>
    <source>
        <strain evidence="4 5">PLY_AMNH</strain>
    </source>
</reference>
<dbReference type="InterPro" id="IPR006145">
    <property type="entry name" value="PsdUridine_synth_RsuA/RluA"/>
</dbReference>
<dbReference type="GO" id="GO:0006364">
    <property type="term" value="P:rRNA processing"/>
    <property type="evidence" value="ECO:0007669"/>
    <property type="project" value="UniProtKB-ARBA"/>
</dbReference>
<dbReference type="InterPro" id="IPR042092">
    <property type="entry name" value="PsdUridine_s_RsuA/RluB/E/F_cat"/>
</dbReference>
<comment type="caution">
    <text evidence="4">The sequence shown here is derived from an EMBL/GenBank/DDBJ whole genome shotgun (WGS) entry which is preliminary data.</text>
</comment>
<name>A0AAE0GYD8_9CHLO</name>
<dbReference type="PROSITE" id="PS01149">
    <property type="entry name" value="PSI_RSU"/>
    <property type="match status" value="1"/>
</dbReference>
<keyword evidence="5" id="KW-1185">Reference proteome</keyword>
<dbReference type="PANTHER" id="PTHR47683">
    <property type="entry name" value="PSEUDOURIDINE SYNTHASE FAMILY PROTEIN-RELATED"/>
    <property type="match status" value="1"/>
</dbReference>
<proteinExistence type="inferred from homology"/>
<dbReference type="GO" id="GO:0003723">
    <property type="term" value="F:RNA binding"/>
    <property type="evidence" value="ECO:0007669"/>
    <property type="project" value="InterPro"/>
</dbReference>
<dbReference type="PANTHER" id="PTHR47683:SF2">
    <property type="entry name" value="RNA-BINDING S4 DOMAIN-CONTAINING PROTEIN"/>
    <property type="match status" value="1"/>
</dbReference>
<evidence type="ECO:0000256" key="2">
    <source>
        <dbReference type="ARBA" id="ARBA00023235"/>
    </source>
</evidence>
<keyword evidence="2" id="KW-0413">Isomerase</keyword>
<dbReference type="AlphaFoldDB" id="A0AAE0GYD8"/>
<dbReference type="InterPro" id="IPR020094">
    <property type="entry name" value="TruA/RsuA/RluB/E/F_N"/>
</dbReference>
<feature type="domain" description="Pseudouridine synthase RsuA/RluA-like" evidence="3">
    <location>
        <begin position="85"/>
        <end position="227"/>
    </location>
</feature>
<sequence>MDLLNELPLALSNYLVLKKFINKTSEASSFISTVTVEITPTDHTTPHPQENVDGALLVYPSDKVQIASVVQNSWKIAEDWISFSLYALNKPRNVECTLQDGSKLQNLILRSGTVDPQNIPWNLGRLDKNTTGLLMFTNSGLLTDLYCCKGTLTKTYSVRVDSSGKKVQIPTIISNVMADERTKPHSVTFDREEWVVCPKAPAGGRWEYIFRIVITSGEFHIVRRLFASAGVNVKRLERSEIGSSKLQEVVPVEGEFKECSEELRRRVFDDVGGAGAFAAWRICLLRCAYRRKKDERLGKCLASLGVDLSTEICFQEFPRHTCPCLRILALDLKRKAESEAER</sequence>
<dbReference type="InterPro" id="IPR050343">
    <property type="entry name" value="RsuA_PseudoU_synthase"/>
</dbReference>
<dbReference type="SUPFAM" id="SSF55120">
    <property type="entry name" value="Pseudouridine synthase"/>
    <property type="match status" value="1"/>
</dbReference>
<evidence type="ECO:0000313" key="4">
    <source>
        <dbReference type="EMBL" id="KAK3286675.1"/>
    </source>
</evidence>
<dbReference type="Pfam" id="PF00849">
    <property type="entry name" value="PseudoU_synth_2"/>
    <property type="match status" value="1"/>
</dbReference>